<dbReference type="PRINTS" id="PR00080">
    <property type="entry name" value="SDRFAMILY"/>
</dbReference>
<evidence type="ECO:0008006" key="4">
    <source>
        <dbReference type="Google" id="ProtNLM"/>
    </source>
</evidence>
<dbReference type="PANTHER" id="PTHR43943">
    <property type="entry name" value="DEHYDROGENASE/REDUCTASE (SDR FAMILY) MEMBER 4"/>
    <property type="match status" value="1"/>
</dbReference>
<dbReference type="PRINTS" id="PR00081">
    <property type="entry name" value="GDHRDH"/>
</dbReference>
<dbReference type="GO" id="GO:0004090">
    <property type="term" value="F:carbonyl reductase (NADPH) activity"/>
    <property type="evidence" value="ECO:0000318"/>
    <property type="project" value="GO_Central"/>
</dbReference>
<dbReference type="Proteomes" id="UP000001593">
    <property type="component" value="Unassembled WGS sequence"/>
</dbReference>
<dbReference type="Gene3D" id="3.40.50.720">
    <property type="entry name" value="NAD(P)-binding Rossmann-like Domain"/>
    <property type="match status" value="1"/>
</dbReference>
<dbReference type="STRING" id="45351.A7STD1"/>
<dbReference type="SUPFAM" id="SSF51735">
    <property type="entry name" value="NAD(P)-binding Rossmann-fold domains"/>
    <property type="match status" value="1"/>
</dbReference>
<dbReference type="AlphaFoldDB" id="A7STD1"/>
<evidence type="ECO:0000256" key="1">
    <source>
        <dbReference type="ARBA" id="ARBA00006484"/>
    </source>
</evidence>
<proteinExistence type="inferred from homology"/>
<dbReference type="InParanoid" id="A7STD1"/>
<dbReference type="PANTHER" id="PTHR43943:SF2">
    <property type="entry name" value="DEHYDROGENASE_REDUCTASE 4"/>
    <property type="match status" value="1"/>
</dbReference>
<keyword evidence="3" id="KW-1185">Reference proteome</keyword>
<organism evidence="2 3">
    <name type="scientific">Nematostella vectensis</name>
    <name type="common">Starlet sea anemone</name>
    <dbReference type="NCBI Taxonomy" id="45351"/>
    <lineage>
        <taxon>Eukaryota</taxon>
        <taxon>Metazoa</taxon>
        <taxon>Cnidaria</taxon>
        <taxon>Anthozoa</taxon>
        <taxon>Hexacorallia</taxon>
        <taxon>Actiniaria</taxon>
        <taxon>Edwardsiidae</taxon>
        <taxon>Nematostella</taxon>
    </lineage>
</organism>
<dbReference type="PhylomeDB" id="A7STD1"/>
<sequence length="259" mass="27437">MSSTGAVSRSLDGKVAIVTASTDGIGLAIAQQLGKDGAKVVVSSRKQDNVIKAANFLENEGIDVMGVMCHVGKPEHRQNLINRTINHFGGIDILVSNAATNPVFGPLLQTTEDAWDKIFEVNVKASFLLSKDVIPHMEKRGGGNIVYISSIGGYQPLQGLGAYSISKTTLLGLTKALADECADIGIRVNCVAPGVIKTRFSAAVRRGRDKMYSHCCIHSFHRLGTSEEIGGAVSFLCSDQASYITGETIVIGGGMTARL</sequence>
<dbReference type="Pfam" id="PF13561">
    <property type="entry name" value="adh_short_C2"/>
    <property type="match status" value="1"/>
</dbReference>
<dbReference type="InterPro" id="IPR002347">
    <property type="entry name" value="SDR_fam"/>
</dbReference>
<dbReference type="OMA" id="EFHSCDV"/>
<evidence type="ECO:0000313" key="2">
    <source>
        <dbReference type="EMBL" id="EDO33036.1"/>
    </source>
</evidence>
<dbReference type="EMBL" id="DS469794">
    <property type="protein sequence ID" value="EDO33036.1"/>
    <property type="molecule type" value="Genomic_DNA"/>
</dbReference>
<dbReference type="NCBIfam" id="NF005559">
    <property type="entry name" value="PRK07231.1"/>
    <property type="match status" value="1"/>
</dbReference>
<dbReference type="eggNOG" id="KOG0725">
    <property type="taxonomic scope" value="Eukaryota"/>
</dbReference>
<protein>
    <recommendedName>
        <fullName evidence="4">Dehydrogenase/reductase SDR family member 4</fullName>
    </recommendedName>
</protein>
<dbReference type="HOGENOM" id="CLU_010194_1_1_1"/>
<gene>
    <name evidence="2" type="ORF">NEMVEDRAFT_v1g130952</name>
</gene>
<dbReference type="FunFam" id="3.40.50.720:FF:000084">
    <property type="entry name" value="Short-chain dehydrogenase reductase"/>
    <property type="match status" value="1"/>
</dbReference>
<comment type="similarity">
    <text evidence="1">Belongs to the short-chain dehydrogenases/reductases (SDR) family.</text>
</comment>
<name>A7STD1_NEMVE</name>
<dbReference type="InterPro" id="IPR036291">
    <property type="entry name" value="NAD(P)-bd_dom_sf"/>
</dbReference>
<reference evidence="2 3" key="1">
    <citation type="journal article" date="2007" name="Science">
        <title>Sea anemone genome reveals ancestral eumetazoan gene repertoire and genomic organization.</title>
        <authorList>
            <person name="Putnam N.H."/>
            <person name="Srivastava M."/>
            <person name="Hellsten U."/>
            <person name="Dirks B."/>
            <person name="Chapman J."/>
            <person name="Salamov A."/>
            <person name="Terry A."/>
            <person name="Shapiro H."/>
            <person name="Lindquist E."/>
            <person name="Kapitonov V.V."/>
            <person name="Jurka J."/>
            <person name="Genikhovich G."/>
            <person name="Grigoriev I.V."/>
            <person name="Lucas S.M."/>
            <person name="Steele R.E."/>
            <person name="Finnerty J.R."/>
            <person name="Technau U."/>
            <person name="Martindale M.Q."/>
            <person name="Rokhsar D.S."/>
        </authorList>
    </citation>
    <scope>NUCLEOTIDE SEQUENCE [LARGE SCALE GENOMIC DNA]</scope>
    <source>
        <strain evidence="3">CH2 X CH6</strain>
    </source>
</reference>
<evidence type="ECO:0000313" key="3">
    <source>
        <dbReference type="Proteomes" id="UP000001593"/>
    </source>
</evidence>
<accession>A7STD1</accession>